<evidence type="ECO:0000256" key="4">
    <source>
        <dbReference type="ARBA" id="ARBA00022792"/>
    </source>
</evidence>
<dbReference type="SUPFAM" id="SSF81406">
    <property type="entry name" value="Mitochondrial cytochrome c oxidase subunit IV"/>
    <property type="match status" value="1"/>
</dbReference>
<dbReference type="EMBL" id="VTPC01004807">
    <property type="protein sequence ID" value="KAF2896720.1"/>
    <property type="molecule type" value="Genomic_DNA"/>
</dbReference>
<dbReference type="Gene3D" id="1.10.442.10">
    <property type="entry name" value="Cytochrome c oxidase subunit IV"/>
    <property type="match status" value="1"/>
</dbReference>
<dbReference type="GO" id="GO:0005743">
    <property type="term" value="C:mitochondrial inner membrane"/>
    <property type="evidence" value="ECO:0007669"/>
    <property type="project" value="UniProtKB-SubCell"/>
</dbReference>
<dbReference type="InterPro" id="IPR004203">
    <property type="entry name" value="Cyt_c_oxidase_su4_fam"/>
</dbReference>
<comment type="similarity">
    <text evidence="2 10">Belongs to the cytochrome c oxidase IV family.</text>
</comment>
<dbReference type="InterPro" id="IPR013288">
    <property type="entry name" value="Cyt_c_oxidase_su4"/>
</dbReference>
<proteinExistence type="inferred from homology"/>
<evidence type="ECO:0000256" key="1">
    <source>
        <dbReference type="ARBA" id="ARBA00004434"/>
    </source>
</evidence>
<dbReference type="PRINTS" id="PR01873">
    <property type="entry name" value="CYTCOXIDASE4"/>
</dbReference>
<keyword evidence="7" id="KW-0560">Oxidoreductase</keyword>
<keyword evidence="9 10" id="KW-0472">Membrane</keyword>
<sequence>MALRLLIIGARRSRTPFKPIGSAGAHNTIRSIIGNRDIVGYGVNGAPEYVDRVDFPMPALRWMETTPDIVALREKEKGDWRKLTLDEKKCLYRSNFRQTFSEFQAPTGDWKSIIGCTLFITTFGIVIFLLEIMFVYSNQERPVSFSDEHKRAQLRRMFDLRMEPITGISSQWNYEKDTWKK</sequence>
<evidence type="ECO:0000256" key="5">
    <source>
        <dbReference type="ARBA" id="ARBA00022946"/>
    </source>
</evidence>
<accession>A0A8K0CZQ8</accession>
<comment type="pathway">
    <text evidence="10">Energy metabolism; oxidative phosphorylation.</text>
</comment>
<keyword evidence="12" id="KW-1185">Reference proteome</keyword>
<dbReference type="OrthoDB" id="186013at2759"/>
<dbReference type="UniPathway" id="UPA00705"/>
<keyword evidence="8 10" id="KW-0496">Mitochondrion</keyword>
<keyword evidence="5" id="KW-0809">Transit peptide</keyword>
<evidence type="ECO:0000256" key="7">
    <source>
        <dbReference type="ARBA" id="ARBA00023002"/>
    </source>
</evidence>
<dbReference type="AlphaFoldDB" id="A0A8K0CZQ8"/>
<dbReference type="Proteomes" id="UP000801492">
    <property type="component" value="Unassembled WGS sequence"/>
</dbReference>
<protein>
    <recommendedName>
        <fullName evidence="10">Cytochrome c oxidase subunit 4</fullName>
    </recommendedName>
</protein>
<gene>
    <name evidence="11" type="ORF">ILUMI_09455</name>
</gene>
<dbReference type="InterPro" id="IPR036639">
    <property type="entry name" value="Cyt_c_oxidase_su4_sf"/>
</dbReference>
<name>A0A8K0CZQ8_IGNLU</name>
<keyword evidence="6 10" id="KW-1133">Transmembrane helix</keyword>
<evidence type="ECO:0000256" key="10">
    <source>
        <dbReference type="RuleBase" id="RU367145"/>
    </source>
</evidence>
<dbReference type="GO" id="GO:0045277">
    <property type="term" value="C:respiratory chain complex IV"/>
    <property type="evidence" value="ECO:0007669"/>
    <property type="project" value="InterPro"/>
</dbReference>
<evidence type="ECO:0000256" key="9">
    <source>
        <dbReference type="ARBA" id="ARBA00023136"/>
    </source>
</evidence>
<evidence type="ECO:0000256" key="6">
    <source>
        <dbReference type="ARBA" id="ARBA00022989"/>
    </source>
</evidence>
<dbReference type="PANTHER" id="PTHR10707:SF10">
    <property type="entry name" value="CYTOCHROME C OXIDASE SUBUNIT 4"/>
    <property type="match status" value="1"/>
</dbReference>
<comment type="caution">
    <text evidence="11">The sequence shown here is derived from an EMBL/GenBank/DDBJ whole genome shotgun (WGS) entry which is preliminary data.</text>
</comment>
<evidence type="ECO:0000256" key="3">
    <source>
        <dbReference type="ARBA" id="ARBA00022692"/>
    </source>
</evidence>
<keyword evidence="4 10" id="KW-0999">Mitochondrion inner membrane</keyword>
<dbReference type="GO" id="GO:0006123">
    <property type="term" value="P:mitochondrial electron transport, cytochrome c to oxygen"/>
    <property type="evidence" value="ECO:0007669"/>
    <property type="project" value="InterPro"/>
</dbReference>
<dbReference type="PANTHER" id="PTHR10707">
    <property type="entry name" value="CYTOCHROME C OXIDASE SUBUNIT IV"/>
    <property type="match status" value="1"/>
</dbReference>
<comment type="function">
    <text evidence="10">Component of the cytochrome c oxidase, the last enzyme in the mitochondrial electron transport chain which drives oxidative phosphorylation.</text>
</comment>
<dbReference type="Pfam" id="PF02936">
    <property type="entry name" value="COX4"/>
    <property type="match status" value="1"/>
</dbReference>
<feature type="transmembrane region" description="Helical" evidence="10">
    <location>
        <begin position="112"/>
        <end position="136"/>
    </location>
</feature>
<evidence type="ECO:0000256" key="8">
    <source>
        <dbReference type="ARBA" id="ARBA00023128"/>
    </source>
</evidence>
<organism evidence="11 12">
    <name type="scientific">Ignelater luminosus</name>
    <name type="common">Cucubano</name>
    <name type="synonym">Pyrophorus luminosus</name>
    <dbReference type="NCBI Taxonomy" id="2038154"/>
    <lineage>
        <taxon>Eukaryota</taxon>
        <taxon>Metazoa</taxon>
        <taxon>Ecdysozoa</taxon>
        <taxon>Arthropoda</taxon>
        <taxon>Hexapoda</taxon>
        <taxon>Insecta</taxon>
        <taxon>Pterygota</taxon>
        <taxon>Neoptera</taxon>
        <taxon>Endopterygota</taxon>
        <taxon>Coleoptera</taxon>
        <taxon>Polyphaga</taxon>
        <taxon>Elateriformia</taxon>
        <taxon>Elateroidea</taxon>
        <taxon>Elateridae</taxon>
        <taxon>Agrypninae</taxon>
        <taxon>Pyrophorini</taxon>
        <taxon>Ignelater</taxon>
    </lineage>
</organism>
<dbReference type="FunFam" id="1.10.442.10:FF:000001">
    <property type="entry name" value="Cytochrome c oxidase subunit 4 isoform 1"/>
    <property type="match status" value="1"/>
</dbReference>
<evidence type="ECO:0000256" key="2">
    <source>
        <dbReference type="ARBA" id="ARBA00008135"/>
    </source>
</evidence>
<dbReference type="GO" id="GO:0016491">
    <property type="term" value="F:oxidoreductase activity"/>
    <property type="evidence" value="ECO:0007669"/>
    <property type="project" value="UniProtKB-KW"/>
</dbReference>
<reference evidence="11" key="1">
    <citation type="submission" date="2019-08" db="EMBL/GenBank/DDBJ databases">
        <title>The genome of the North American firefly Photinus pyralis.</title>
        <authorList>
            <consortium name="Photinus pyralis genome working group"/>
            <person name="Fallon T.R."/>
            <person name="Sander Lower S.E."/>
            <person name="Weng J.-K."/>
        </authorList>
    </citation>
    <scope>NUCLEOTIDE SEQUENCE</scope>
    <source>
        <strain evidence="11">TRF0915ILg1</strain>
        <tissue evidence="11">Whole body</tissue>
    </source>
</reference>
<evidence type="ECO:0000313" key="11">
    <source>
        <dbReference type="EMBL" id="KAF2896720.1"/>
    </source>
</evidence>
<keyword evidence="3 10" id="KW-0812">Transmembrane</keyword>
<comment type="subcellular location">
    <subcellularLocation>
        <location evidence="1 10">Mitochondrion inner membrane</location>
        <topology evidence="1 10">Single-pass membrane protein</topology>
    </subcellularLocation>
</comment>
<comment type="subunit">
    <text evidence="10">Component of the cytochrome c oxidase (complex IV, CIV), a multisubunit enzyme composed of 14 subunits.</text>
</comment>
<evidence type="ECO:0000313" key="12">
    <source>
        <dbReference type="Proteomes" id="UP000801492"/>
    </source>
</evidence>
<dbReference type="CDD" id="cd00922">
    <property type="entry name" value="Cyt_c_Oxidase_IV"/>
    <property type="match status" value="1"/>
</dbReference>